<reference evidence="2 3" key="1">
    <citation type="submission" date="2011-02" db="EMBL/GenBank/DDBJ databases">
        <title>The Genome Sequence of Sphaeroforma arctica JP610.</title>
        <authorList>
            <consortium name="The Broad Institute Genome Sequencing Platform"/>
            <person name="Russ C."/>
            <person name="Cuomo C."/>
            <person name="Young S.K."/>
            <person name="Zeng Q."/>
            <person name="Gargeya S."/>
            <person name="Alvarado L."/>
            <person name="Berlin A."/>
            <person name="Chapman S.B."/>
            <person name="Chen Z."/>
            <person name="Freedman E."/>
            <person name="Gellesch M."/>
            <person name="Goldberg J."/>
            <person name="Griggs A."/>
            <person name="Gujja S."/>
            <person name="Heilman E."/>
            <person name="Heiman D."/>
            <person name="Howarth C."/>
            <person name="Mehta T."/>
            <person name="Neiman D."/>
            <person name="Pearson M."/>
            <person name="Roberts A."/>
            <person name="Saif S."/>
            <person name="Shea T."/>
            <person name="Shenoy N."/>
            <person name="Sisk P."/>
            <person name="Stolte C."/>
            <person name="Sykes S."/>
            <person name="White J."/>
            <person name="Yandava C."/>
            <person name="Burger G."/>
            <person name="Gray M.W."/>
            <person name="Holland P.W.H."/>
            <person name="King N."/>
            <person name="Lang F.B.F."/>
            <person name="Roger A.J."/>
            <person name="Ruiz-Trillo I."/>
            <person name="Haas B."/>
            <person name="Nusbaum C."/>
            <person name="Birren B."/>
        </authorList>
    </citation>
    <scope>NUCLEOTIDE SEQUENCE [LARGE SCALE GENOMIC DNA]</scope>
    <source>
        <strain evidence="2 3">JP610</strain>
    </source>
</reference>
<sequence>MSVIEQTHQFPPGKFQLVLNLTMPNSSISFFRVFYYAFQVSYFGFQGQNLVMKILYITVCTGEVAAISTCVALYFLCAKVVCPSDDNNYRCADNHIQYFIISDVRAFLPQQIDTSIMMALWDKDTPVEAKQ</sequence>
<gene>
    <name evidence="2" type="ORF">SARC_11221</name>
</gene>
<evidence type="ECO:0000313" key="3">
    <source>
        <dbReference type="Proteomes" id="UP000054560"/>
    </source>
</evidence>
<dbReference type="GeneID" id="25911725"/>
<dbReference type="EMBL" id="KQ243174">
    <property type="protein sequence ID" value="KNC76271.1"/>
    <property type="molecule type" value="Genomic_DNA"/>
</dbReference>
<accession>A0A0L0FIG5</accession>
<feature type="transmembrane region" description="Helical" evidence="1">
    <location>
        <begin position="54"/>
        <end position="76"/>
    </location>
</feature>
<keyword evidence="1" id="KW-1133">Transmembrane helix</keyword>
<feature type="transmembrane region" description="Helical" evidence="1">
    <location>
        <begin position="27"/>
        <end position="45"/>
    </location>
</feature>
<protein>
    <submittedName>
        <fullName evidence="2">Uncharacterized protein</fullName>
    </submittedName>
</protein>
<keyword evidence="3" id="KW-1185">Reference proteome</keyword>
<dbReference type="RefSeq" id="XP_014150173.1">
    <property type="nucleotide sequence ID" value="XM_014294698.1"/>
</dbReference>
<dbReference type="Proteomes" id="UP000054560">
    <property type="component" value="Unassembled WGS sequence"/>
</dbReference>
<dbReference type="AlphaFoldDB" id="A0A0L0FIG5"/>
<evidence type="ECO:0000313" key="2">
    <source>
        <dbReference type="EMBL" id="KNC76271.1"/>
    </source>
</evidence>
<name>A0A0L0FIG5_9EUKA</name>
<organism evidence="2 3">
    <name type="scientific">Sphaeroforma arctica JP610</name>
    <dbReference type="NCBI Taxonomy" id="667725"/>
    <lineage>
        <taxon>Eukaryota</taxon>
        <taxon>Ichthyosporea</taxon>
        <taxon>Ichthyophonida</taxon>
        <taxon>Sphaeroforma</taxon>
    </lineage>
</organism>
<proteinExistence type="predicted"/>
<keyword evidence="1" id="KW-0812">Transmembrane</keyword>
<keyword evidence="1" id="KW-0472">Membrane</keyword>
<evidence type="ECO:0000256" key="1">
    <source>
        <dbReference type="SAM" id="Phobius"/>
    </source>
</evidence>